<feature type="domain" description="Chorismate-utilising enzyme C-terminal" evidence="1">
    <location>
        <begin position="219"/>
        <end position="471"/>
    </location>
</feature>
<dbReference type="InterPro" id="IPR019999">
    <property type="entry name" value="Anth_synth_I-like"/>
</dbReference>
<dbReference type="PRINTS" id="PR00095">
    <property type="entry name" value="ANTSNTHASEI"/>
</dbReference>
<dbReference type="RefSeq" id="WP_268081044.1">
    <property type="nucleotide sequence ID" value="NZ_CP106885.1"/>
</dbReference>
<evidence type="ECO:0000259" key="1">
    <source>
        <dbReference type="Pfam" id="PF00425"/>
    </source>
</evidence>
<evidence type="ECO:0000313" key="2">
    <source>
        <dbReference type="EMBL" id="WFP05825.1"/>
    </source>
</evidence>
<dbReference type="SUPFAM" id="SSF56322">
    <property type="entry name" value="ADC synthase"/>
    <property type="match status" value="1"/>
</dbReference>
<dbReference type="Gene3D" id="3.60.120.10">
    <property type="entry name" value="Anthranilate synthase"/>
    <property type="match status" value="1"/>
</dbReference>
<sequence>MTSVRIETIELSKSDDIEPFSVYRNAIDMLGRHHAFLAESVSGPELDCQQSVVAIHRIASICFRSTSANLHAEPDAWLCIQQAIAAVPGLFSFNASGDISFACTEDLWDFLGALLESTFNVSSESTEFHPGFIVRLGYDAAALNEKSAHAVSPEDPILIRLDLYQNFVVFRERGIQFHACHFPGLKKPDIGSLRRLCEPAPPLPHLTPNATEITFSSTREDYLEQCHTALEHIARGDIYQVQLGHEVRVKCNIDPVSLYASLREQNPAPYMFLHQCEDMTLVGASPESYVRVEGGCVSMRPIAGTLAKSLALTEATLRSELSDSIKENAEHVMLVDLCRNDIGKICEPNSLDVPSFMALEAYPSLYHLVSSVQGALKSECNVVAVLRATFPAGTMVGAPKIRAMQIIEKLEGSPRGQYAGALGLIGFDGSINMALCIRMVTQTDGIYRLRASAGIVSDSNPEREWLETLAKMRVMHRCLTGEELLA</sequence>
<dbReference type="PANTHER" id="PTHR11236">
    <property type="entry name" value="AMINOBENZOATE/ANTHRANILATE SYNTHASE"/>
    <property type="match status" value="1"/>
</dbReference>
<dbReference type="InterPro" id="IPR005801">
    <property type="entry name" value="ADC_synthase"/>
</dbReference>
<keyword evidence="3" id="KW-1185">Reference proteome</keyword>
<proteinExistence type="predicted"/>
<dbReference type="Proteomes" id="UP001214170">
    <property type="component" value="Chromosome"/>
</dbReference>
<evidence type="ECO:0000313" key="3">
    <source>
        <dbReference type="Proteomes" id="UP001214170"/>
    </source>
</evidence>
<accession>A0ABY8GMC8</accession>
<protein>
    <submittedName>
        <fullName evidence="2">Anthranilate synthase component I family protein</fullName>
    </submittedName>
</protein>
<dbReference type="InterPro" id="IPR015890">
    <property type="entry name" value="Chorismate_C"/>
</dbReference>
<dbReference type="Pfam" id="PF00425">
    <property type="entry name" value="Chorismate_bind"/>
    <property type="match status" value="1"/>
</dbReference>
<dbReference type="PANTHER" id="PTHR11236:SF9">
    <property type="entry name" value="ANTHRANILATE SYNTHASE COMPONENT 1"/>
    <property type="match status" value="1"/>
</dbReference>
<name>A0ABY8GMC8_9BURK</name>
<gene>
    <name evidence="2" type="ORF">P8T11_15935</name>
</gene>
<reference evidence="2 3" key="1">
    <citation type="submission" date="2023-03" db="EMBL/GenBank/DDBJ databases">
        <title>Achromobacter spanius LIG8.</title>
        <authorList>
            <person name="Shrestha S."/>
        </authorList>
    </citation>
    <scope>NUCLEOTIDE SEQUENCE [LARGE SCALE GENOMIC DNA]</scope>
    <source>
        <strain evidence="2 3">LIG8</strain>
    </source>
</reference>
<dbReference type="EMBL" id="CP121261">
    <property type="protein sequence ID" value="WFP05825.1"/>
    <property type="molecule type" value="Genomic_DNA"/>
</dbReference>
<organism evidence="2 3">
    <name type="scientific">Achromobacter spanius</name>
    <dbReference type="NCBI Taxonomy" id="217203"/>
    <lineage>
        <taxon>Bacteria</taxon>
        <taxon>Pseudomonadati</taxon>
        <taxon>Pseudomonadota</taxon>
        <taxon>Betaproteobacteria</taxon>
        <taxon>Burkholderiales</taxon>
        <taxon>Alcaligenaceae</taxon>
        <taxon>Achromobacter</taxon>
    </lineage>
</organism>